<dbReference type="InterPro" id="IPR035924">
    <property type="entry name" value="FlaG-like_sf"/>
</dbReference>
<accession>A0A9W6D032</accession>
<evidence type="ECO:0008006" key="4">
    <source>
        <dbReference type="Google" id="ProtNLM"/>
    </source>
</evidence>
<gene>
    <name evidence="2" type="ORF">DAMNIGENAA_09650</name>
</gene>
<dbReference type="SUPFAM" id="SSF160214">
    <property type="entry name" value="FlaG-like"/>
    <property type="match status" value="1"/>
</dbReference>
<reference evidence="2" key="1">
    <citation type="submission" date="2022-12" db="EMBL/GenBank/DDBJ databases">
        <title>Reference genome sequencing for broad-spectrum identification of bacterial and archaeal isolates by mass spectrometry.</title>
        <authorList>
            <person name="Sekiguchi Y."/>
            <person name="Tourlousse D.M."/>
        </authorList>
    </citation>
    <scope>NUCLEOTIDE SEQUENCE</scope>
    <source>
        <strain evidence="2">ASRB1</strain>
    </source>
</reference>
<name>A0A9W6D032_9BACT</name>
<evidence type="ECO:0000313" key="2">
    <source>
        <dbReference type="EMBL" id="GLI33532.1"/>
    </source>
</evidence>
<dbReference type="PANTHER" id="PTHR37166:SF1">
    <property type="entry name" value="PROTEIN FLAG"/>
    <property type="match status" value="1"/>
</dbReference>
<dbReference type="Pfam" id="PF03646">
    <property type="entry name" value="FlaG"/>
    <property type="match status" value="1"/>
</dbReference>
<dbReference type="Gene3D" id="3.30.160.170">
    <property type="entry name" value="FlaG-like"/>
    <property type="match status" value="1"/>
</dbReference>
<comment type="caution">
    <text evidence="2">The sequence shown here is derived from an EMBL/GenBank/DDBJ whole genome shotgun (WGS) entry which is preliminary data.</text>
</comment>
<evidence type="ECO:0000256" key="1">
    <source>
        <dbReference type="SAM" id="MobiDB-lite"/>
    </source>
</evidence>
<sequence length="139" mass="15435">MEIDAKNIGNVVAVGAWGSRGERLNEERTIPPVAKAQGGSTKKLGTEDQKTQHKFFGTNASKSGSNPEEVESMVQDIEEYLGMLKIDLNFKVDEKTGDVVVQVIDSKTGEMIRQLPPDDVLKFREKLKELRGVLFEETV</sequence>
<evidence type="ECO:0000313" key="3">
    <source>
        <dbReference type="Proteomes" id="UP001144372"/>
    </source>
</evidence>
<dbReference type="EMBL" id="BSDR01000001">
    <property type="protein sequence ID" value="GLI33532.1"/>
    <property type="molecule type" value="Genomic_DNA"/>
</dbReference>
<proteinExistence type="predicted"/>
<feature type="region of interest" description="Disordered" evidence="1">
    <location>
        <begin position="23"/>
        <end position="71"/>
    </location>
</feature>
<dbReference type="InterPro" id="IPR005186">
    <property type="entry name" value="FlaG"/>
</dbReference>
<dbReference type="PANTHER" id="PTHR37166">
    <property type="entry name" value="PROTEIN FLAG"/>
    <property type="match status" value="1"/>
</dbReference>
<organism evidence="2 3">
    <name type="scientific">Desulforhabdus amnigena</name>
    <dbReference type="NCBI Taxonomy" id="40218"/>
    <lineage>
        <taxon>Bacteria</taxon>
        <taxon>Pseudomonadati</taxon>
        <taxon>Thermodesulfobacteriota</taxon>
        <taxon>Syntrophobacteria</taxon>
        <taxon>Syntrophobacterales</taxon>
        <taxon>Syntrophobacteraceae</taxon>
        <taxon>Desulforhabdus</taxon>
    </lineage>
</organism>
<keyword evidence="3" id="KW-1185">Reference proteome</keyword>
<dbReference type="RefSeq" id="WP_281792576.1">
    <property type="nucleotide sequence ID" value="NZ_BSDR01000001.1"/>
</dbReference>
<protein>
    <recommendedName>
        <fullName evidence="4">Flagellar protein FlaG</fullName>
    </recommendedName>
</protein>
<dbReference type="AlphaFoldDB" id="A0A9W6D032"/>
<dbReference type="Proteomes" id="UP001144372">
    <property type="component" value="Unassembled WGS sequence"/>
</dbReference>